<gene>
    <name evidence="4" type="ORF">HNQ61_005365</name>
</gene>
<dbReference type="SUPFAM" id="SSF63829">
    <property type="entry name" value="Calcium-dependent phosphotriesterase"/>
    <property type="match status" value="1"/>
</dbReference>
<keyword evidence="2" id="KW-0732">Signal</keyword>
<keyword evidence="4" id="KW-0645">Protease</keyword>
<dbReference type="InterPro" id="IPR007280">
    <property type="entry name" value="Peptidase_C_arc/bac"/>
</dbReference>
<reference evidence="4 5" key="1">
    <citation type="submission" date="2020-08" db="EMBL/GenBank/DDBJ databases">
        <title>Genomic Encyclopedia of Type Strains, Phase IV (KMG-IV): sequencing the most valuable type-strain genomes for metagenomic binning, comparative biology and taxonomic classification.</title>
        <authorList>
            <person name="Goeker M."/>
        </authorList>
    </citation>
    <scope>NUCLEOTIDE SEQUENCE [LARGE SCALE GENOMIC DNA]</scope>
    <source>
        <strain evidence="4 5">DSM 29007</strain>
    </source>
</reference>
<dbReference type="InterPro" id="IPR003343">
    <property type="entry name" value="Big_2"/>
</dbReference>
<dbReference type="Proteomes" id="UP000582837">
    <property type="component" value="Unassembled WGS sequence"/>
</dbReference>
<dbReference type="NCBIfam" id="TIGR03296">
    <property type="entry name" value="M6dom_TIGR03296"/>
    <property type="match status" value="1"/>
</dbReference>
<dbReference type="Pfam" id="PF05547">
    <property type="entry name" value="Peptidase_M6"/>
    <property type="match status" value="1"/>
</dbReference>
<keyword evidence="5" id="KW-1185">Reference proteome</keyword>
<dbReference type="Gene3D" id="2.130.10.10">
    <property type="entry name" value="YVTN repeat-like/Quinoprotein amine dehydrogenase"/>
    <property type="match status" value="1"/>
</dbReference>
<dbReference type="CDD" id="cd14256">
    <property type="entry name" value="Dockerin_I"/>
    <property type="match status" value="1"/>
</dbReference>
<dbReference type="Gene3D" id="2.60.120.380">
    <property type="match status" value="2"/>
</dbReference>
<protein>
    <submittedName>
        <fullName evidence="4">M6 family metalloprotease-like protein</fullName>
    </submittedName>
</protein>
<dbReference type="GO" id="GO:0000272">
    <property type="term" value="P:polysaccharide catabolic process"/>
    <property type="evidence" value="ECO:0007669"/>
    <property type="project" value="InterPro"/>
</dbReference>
<evidence type="ECO:0000313" key="4">
    <source>
        <dbReference type="EMBL" id="MBB6073694.1"/>
    </source>
</evidence>
<dbReference type="InterPro" id="IPR008757">
    <property type="entry name" value="Peptidase_M6-like_domain"/>
</dbReference>
<dbReference type="AlphaFoldDB" id="A0A841H6Y9"/>
<feature type="domain" description="BIG2" evidence="3">
    <location>
        <begin position="503"/>
        <end position="584"/>
    </location>
</feature>
<organism evidence="4 5">
    <name type="scientific">Longimicrobium terrae</name>
    <dbReference type="NCBI Taxonomy" id="1639882"/>
    <lineage>
        <taxon>Bacteria</taxon>
        <taxon>Pseudomonadati</taxon>
        <taxon>Gemmatimonadota</taxon>
        <taxon>Longimicrobiia</taxon>
        <taxon>Longimicrobiales</taxon>
        <taxon>Longimicrobiaceae</taxon>
        <taxon>Longimicrobium</taxon>
    </lineage>
</organism>
<feature type="chain" id="PRO_5032387362" evidence="2">
    <location>
        <begin position="30"/>
        <end position="1274"/>
    </location>
</feature>
<dbReference type="PANTHER" id="PTHR41775:SF1">
    <property type="entry name" value="PEPTIDASE M6-LIKE DOMAIN-CONTAINING PROTEIN"/>
    <property type="match status" value="1"/>
</dbReference>
<sequence>MNVPVTPLVRRCASLAAAAALLLAPALHAQDVLQQGRAFGIEPSAEVHQLLRAQPGAYEFRRAWRNKVQLIRQERRRVEAAQRGPLLSASALQAAGAAVTGTLRIPVIAGRPSDKGEPYTAAQYQARLFGDGAGAYTAKSFYREMSRGVFTMDGTVTSWIPLPQPSAYYDPSVSTDDTFGRTFEFLRDALTGADPAMDFGQFDNDGPDGRPNSGDDDGYVDAAAFIYPSYGKACGGPGIWPHRYAYSAYTGGVAFSTNDVAARGGTIKVDDYLIQGGLECDGTSLMAIGTFSHEMGHALGLPDLYDTQGPTQGLGEWDLMASGNYRVAASPAHMGAWSKDFLGWVNVETLAGTRTALTLAPVYDAGRVLRYNLPGTREYFLMEHRRPVGSDAFIRGSGLLVYHVDDAIVEARSNSNRVNYGAVHGVDLEEADGLDHLDRATGGNRGDAGDPFPGTGARATFGDATYPSSRTNGGVSTGFEIRGLTYTGGVLTFDVQAGSPSTPVSTITLTPASATLATGTTRQFNATLRDAAGNALAGRAVTWSSDAPALATVSASGLATGVAAGGPVTLSATAEGVTARATVTVTTAPVVGTLLTSGVPVAGLSGASGSEALYRIAVPAGATSLVVTTSGGSGDADLYVRRGVVPSGSTADCSSEGGTTTEQCTITNPGAGDWYIALRGFNTFSGVTLLARVTAASGILALGDSAVGQIATVGGASNFPLALTAGNVIDIGAFRTAGTGFSAYVELFTPAGALAASGEVERAGGSWILPRYTVPATGTYTVRVRDYPRSSGQYTGSFRLRTRRSGVVLALAEVIDPRFVPRGSAPQRDSVWVYNAGSPGTATFTATRIGGAPWLAVNVLGSINAGAPLSSTAPVQVRTRGLPLDRERAVQLAAAEPRPAPAGAVAVEVVMTPGSLAEGYYYDDILIGVAGDVWNTGMLLPADLRLHSPEARTLNTTVPAYPGTMARGPAGELVMASGNGLVRIDPATGAATPWVASLSTDLGGMEFTADGTLVVADVAGRRVLRVRPDGTWTPVSVGTQPVLDVAVLPDGTVFAAAGPNLWRVAPGASTGTQVLATARTWFASSLVFNPADGWVYYTTSTTLRRFNPVTGGDEARGGALPGGALLNLVVGRSGRLYGAEDDFYGGGILVLETTGAVAGHLWGPGTGFGIAVGNGVLYGSSFFLSDQVWSLPLADAPAGTTSVAGDANGDGAITAQDALGVLSSVVGRTLPAGWNMAVGGDANCDGQVTAVDALVILSKVVARDVSRFCVGTAR</sequence>
<accession>A0A841H6Y9</accession>
<feature type="region of interest" description="Disordered" evidence="1">
    <location>
        <begin position="438"/>
        <end position="465"/>
    </location>
</feature>
<dbReference type="SUPFAM" id="SSF49373">
    <property type="entry name" value="Invasin/intimin cell-adhesion fragments"/>
    <property type="match status" value="1"/>
</dbReference>
<dbReference type="InterPro" id="IPR036439">
    <property type="entry name" value="Dockerin_dom_sf"/>
</dbReference>
<dbReference type="SUPFAM" id="SSF63446">
    <property type="entry name" value="Type I dockerin domain"/>
    <property type="match status" value="1"/>
</dbReference>
<dbReference type="Gene3D" id="2.60.40.1080">
    <property type="match status" value="1"/>
</dbReference>
<feature type="signal peptide" evidence="2">
    <location>
        <begin position="1"/>
        <end position="29"/>
    </location>
</feature>
<dbReference type="Pfam" id="PF04151">
    <property type="entry name" value="PPC"/>
    <property type="match status" value="1"/>
</dbReference>
<dbReference type="InterPro" id="IPR015943">
    <property type="entry name" value="WD40/YVTN_repeat-like_dom_sf"/>
</dbReference>
<comment type="caution">
    <text evidence="4">The sequence shown here is derived from an EMBL/GenBank/DDBJ whole genome shotgun (WGS) entry which is preliminary data.</text>
</comment>
<dbReference type="SMART" id="SM00635">
    <property type="entry name" value="BID_2"/>
    <property type="match status" value="1"/>
</dbReference>
<evidence type="ECO:0000313" key="5">
    <source>
        <dbReference type="Proteomes" id="UP000582837"/>
    </source>
</evidence>
<dbReference type="PANTHER" id="PTHR41775">
    <property type="entry name" value="SECRETED PROTEIN-RELATED"/>
    <property type="match status" value="1"/>
</dbReference>
<proteinExistence type="predicted"/>
<evidence type="ECO:0000256" key="1">
    <source>
        <dbReference type="SAM" id="MobiDB-lite"/>
    </source>
</evidence>
<dbReference type="EMBL" id="JACHIA010000028">
    <property type="protein sequence ID" value="MBB6073694.1"/>
    <property type="molecule type" value="Genomic_DNA"/>
</dbReference>
<evidence type="ECO:0000259" key="3">
    <source>
        <dbReference type="SMART" id="SM00635"/>
    </source>
</evidence>
<dbReference type="SUPFAM" id="SSF55486">
    <property type="entry name" value="Metalloproteases ('zincins'), catalytic domain"/>
    <property type="match status" value="1"/>
</dbReference>
<evidence type="ECO:0000256" key="2">
    <source>
        <dbReference type="SAM" id="SignalP"/>
    </source>
</evidence>
<dbReference type="GO" id="GO:0006508">
    <property type="term" value="P:proteolysis"/>
    <property type="evidence" value="ECO:0007669"/>
    <property type="project" value="UniProtKB-KW"/>
</dbReference>
<dbReference type="Pfam" id="PF02368">
    <property type="entry name" value="Big_2"/>
    <property type="match status" value="1"/>
</dbReference>
<dbReference type="GO" id="GO:0008237">
    <property type="term" value="F:metallopeptidase activity"/>
    <property type="evidence" value="ECO:0007669"/>
    <property type="project" value="UniProtKB-KW"/>
</dbReference>
<dbReference type="Gene3D" id="1.10.1330.10">
    <property type="entry name" value="Dockerin domain"/>
    <property type="match status" value="1"/>
</dbReference>
<keyword evidence="4" id="KW-0378">Hydrolase</keyword>
<name>A0A841H6Y9_9BACT</name>
<keyword evidence="4" id="KW-0482">Metalloprotease</keyword>
<dbReference type="RefSeq" id="WP_183685852.1">
    <property type="nucleotide sequence ID" value="NZ_JABDTL010000001.1"/>
</dbReference>
<dbReference type="InterPro" id="IPR008964">
    <property type="entry name" value="Invasin/intimin_cell_adhesion"/>
</dbReference>